<organism evidence="1">
    <name type="scientific">marine metagenome</name>
    <dbReference type="NCBI Taxonomy" id="408172"/>
    <lineage>
        <taxon>unclassified sequences</taxon>
        <taxon>metagenomes</taxon>
        <taxon>ecological metagenomes</taxon>
    </lineage>
</organism>
<proteinExistence type="predicted"/>
<dbReference type="EMBL" id="UINC01023616">
    <property type="protein sequence ID" value="SVA95631.1"/>
    <property type="molecule type" value="Genomic_DNA"/>
</dbReference>
<reference evidence="1" key="1">
    <citation type="submission" date="2018-05" db="EMBL/GenBank/DDBJ databases">
        <authorList>
            <person name="Lanie J.A."/>
            <person name="Ng W.-L."/>
            <person name="Kazmierczak K.M."/>
            <person name="Andrzejewski T.M."/>
            <person name="Davidsen T.M."/>
            <person name="Wayne K.J."/>
            <person name="Tettelin H."/>
            <person name="Glass J.I."/>
            <person name="Rusch D."/>
            <person name="Podicherti R."/>
            <person name="Tsui H.-C.T."/>
            <person name="Winkler M.E."/>
        </authorList>
    </citation>
    <scope>NUCLEOTIDE SEQUENCE</scope>
</reference>
<sequence length="23" mass="2563">MMLLSVILMCSGQTSVQHLVMLQ</sequence>
<accession>A0A382A328</accession>
<evidence type="ECO:0000313" key="1">
    <source>
        <dbReference type="EMBL" id="SVA95631.1"/>
    </source>
</evidence>
<gene>
    <name evidence="1" type="ORF">METZ01_LOCUS148485</name>
</gene>
<dbReference type="AlphaFoldDB" id="A0A382A328"/>
<name>A0A382A328_9ZZZZ</name>
<protein>
    <submittedName>
        <fullName evidence="1">Uncharacterized protein</fullName>
    </submittedName>
</protein>